<proteinExistence type="predicted"/>
<dbReference type="InterPro" id="IPR029021">
    <property type="entry name" value="Prot-tyrosine_phosphatase-like"/>
</dbReference>
<organism evidence="4 5">
    <name type="scientific">Limulus polyphemus</name>
    <name type="common">Atlantic horseshoe crab</name>
    <dbReference type="NCBI Taxonomy" id="6850"/>
    <lineage>
        <taxon>Eukaryota</taxon>
        <taxon>Metazoa</taxon>
        <taxon>Ecdysozoa</taxon>
        <taxon>Arthropoda</taxon>
        <taxon>Chelicerata</taxon>
        <taxon>Merostomata</taxon>
        <taxon>Xiphosura</taxon>
        <taxon>Limulidae</taxon>
        <taxon>Limulus</taxon>
    </lineage>
</organism>
<evidence type="ECO:0000259" key="1">
    <source>
        <dbReference type="PROSITE" id="PS50055"/>
    </source>
</evidence>
<dbReference type="PANTHER" id="PTHR45706">
    <property type="entry name" value="TYROSINE-PROTEIN PHOSPHATASE"/>
    <property type="match status" value="1"/>
</dbReference>
<reference evidence="5" key="1">
    <citation type="submission" date="2025-08" db="UniProtKB">
        <authorList>
            <consortium name="RefSeq"/>
        </authorList>
    </citation>
    <scope>IDENTIFICATION</scope>
    <source>
        <tissue evidence="5">Muscle</tissue>
    </source>
</reference>
<dbReference type="PROSITE" id="PS50106">
    <property type="entry name" value="PDZ"/>
    <property type="match status" value="1"/>
</dbReference>
<evidence type="ECO:0000259" key="2">
    <source>
        <dbReference type="PROSITE" id="PS50056"/>
    </source>
</evidence>
<dbReference type="Gene3D" id="3.90.190.10">
    <property type="entry name" value="Protein tyrosine phosphatase superfamily"/>
    <property type="match status" value="1"/>
</dbReference>
<dbReference type="SMART" id="SM00194">
    <property type="entry name" value="PTPc"/>
    <property type="match status" value="1"/>
</dbReference>
<evidence type="ECO:0000313" key="4">
    <source>
        <dbReference type="Proteomes" id="UP000694941"/>
    </source>
</evidence>
<dbReference type="PROSITE" id="PS00383">
    <property type="entry name" value="TYR_PHOSPHATASE_1"/>
    <property type="match status" value="1"/>
</dbReference>
<dbReference type="GeneID" id="106458761"/>
<keyword evidence="4" id="KW-1185">Reference proteome</keyword>
<evidence type="ECO:0000313" key="5">
    <source>
        <dbReference type="RefSeq" id="XP_022240781.1"/>
    </source>
</evidence>
<dbReference type="InterPro" id="IPR016130">
    <property type="entry name" value="Tyr_Pase_AS"/>
</dbReference>
<dbReference type="SMART" id="SM00404">
    <property type="entry name" value="PTPc_motif"/>
    <property type="match status" value="1"/>
</dbReference>
<dbReference type="SUPFAM" id="SSF50156">
    <property type="entry name" value="PDZ domain-like"/>
    <property type="match status" value="1"/>
</dbReference>
<protein>
    <submittedName>
        <fullName evidence="5">Tyrosine-protein phosphatase 1-like isoform X2</fullName>
    </submittedName>
</protein>
<dbReference type="PRINTS" id="PR00700">
    <property type="entry name" value="PRTYPHPHTASE"/>
</dbReference>
<dbReference type="Pfam" id="PF00595">
    <property type="entry name" value="PDZ"/>
    <property type="match status" value="1"/>
</dbReference>
<dbReference type="InterPro" id="IPR000242">
    <property type="entry name" value="PTP_cat"/>
</dbReference>
<dbReference type="InterPro" id="IPR001478">
    <property type="entry name" value="PDZ"/>
</dbReference>
<dbReference type="SMART" id="SM00228">
    <property type="entry name" value="PDZ"/>
    <property type="match status" value="1"/>
</dbReference>
<feature type="domain" description="PDZ" evidence="3">
    <location>
        <begin position="40"/>
        <end position="114"/>
    </location>
</feature>
<name>A0ABM1SAX6_LIMPO</name>
<dbReference type="PANTHER" id="PTHR45706:SF4">
    <property type="entry name" value="TYROSINE-PROTEIN PHOSPHATASE"/>
    <property type="match status" value="1"/>
</dbReference>
<dbReference type="Pfam" id="PF00102">
    <property type="entry name" value="Y_phosphatase"/>
    <property type="match status" value="2"/>
</dbReference>
<feature type="domain" description="Tyrosine-protein phosphatase" evidence="1">
    <location>
        <begin position="174"/>
        <end position="404"/>
    </location>
</feature>
<feature type="domain" description="Tyrosine specific protein phosphatases" evidence="2">
    <location>
        <begin position="321"/>
        <end position="395"/>
    </location>
</feature>
<dbReference type="InterPro" id="IPR003595">
    <property type="entry name" value="Tyr_Pase_cat"/>
</dbReference>
<dbReference type="PROSITE" id="PS50055">
    <property type="entry name" value="TYR_PHOSPHATASE_PTP"/>
    <property type="match status" value="1"/>
</dbReference>
<dbReference type="SUPFAM" id="SSF52799">
    <property type="entry name" value="(Phosphotyrosine protein) phosphatases II"/>
    <property type="match status" value="1"/>
</dbReference>
<gene>
    <name evidence="5" type="primary">LOC106458761</name>
</gene>
<dbReference type="InterPro" id="IPR036034">
    <property type="entry name" value="PDZ_sf"/>
</dbReference>
<dbReference type="Proteomes" id="UP000694941">
    <property type="component" value="Unplaced"/>
</dbReference>
<accession>A0ABM1SAX6</accession>
<evidence type="ECO:0000259" key="3">
    <source>
        <dbReference type="PROSITE" id="PS50106"/>
    </source>
</evidence>
<dbReference type="InterPro" id="IPR000387">
    <property type="entry name" value="Tyr_Pase_dom"/>
</dbReference>
<dbReference type="RefSeq" id="XP_022240781.1">
    <property type="nucleotide sequence ID" value="XM_022385073.1"/>
</dbReference>
<sequence length="418" mass="47811">MLKYVAHFMSSLLNCDSASKRLARRRRQTYGPDNTDGIVTIKMKADRQQIFGFNLRIEAEKNNPVVVSKVILNSPADTCLPQLNEGDQILSVNNNDIRGLKQDEIEKLIQRAAESSDRELNLRVRQRVYDGEEEKDAAFSQFSKTTNASPRLPRRDTLSDSIVLLSEGLEDESLIFKFESIYRRKPGETTEIAKLHENLRKNRYRDISPYDATRVVLQSCTSGDYINASHVNMVWEQKSTLIVMLTTLLERGRLKCHKYWPDKNKTETYGQLEITCVVEVETTSLVHRELHLINKEESTERKVIQMQYVAWPDHGVPVDASDFLAFVGKVRNYREGTDVPIIVHCSAGIGRTGVLILMETAMCLIEADEPVYPIEVVLEMRRQRAMLIQTTSQFKFVCEAILKVFKEGIVKPLEAPTR</sequence>
<dbReference type="Gene3D" id="2.30.42.10">
    <property type="match status" value="1"/>
</dbReference>
<dbReference type="PROSITE" id="PS50056">
    <property type="entry name" value="TYR_PHOSPHATASE_2"/>
    <property type="match status" value="1"/>
</dbReference>